<dbReference type="Gene3D" id="3.40.50.1820">
    <property type="entry name" value="alpha/beta hydrolase"/>
    <property type="match status" value="1"/>
</dbReference>
<dbReference type="InterPro" id="IPR029058">
    <property type="entry name" value="AB_hydrolase_fold"/>
</dbReference>
<gene>
    <name evidence="2" type="ORF">CLV99_1578</name>
</gene>
<protein>
    <submittedName>
        <fullName evidence="2">Prolyl oligopeptidase family protein</fullName>
    </submittedName>
</protein>
<sequence length="873" mass="99355">MRYTILCACLGWGIAATAQTKKPLTHQDYDLWRSIQAEAITDDGLWFSYEIKDKKDFQQLYIGNEKTVDSISNGSALQFSVDSKYALFQKASDDKKKRDFYLRSLTTGQIELIPAVQTVTFLNGNTPFLLQKVYKESLDSVAVKKKWLPTTKLVLTTMSQGDSLVIPSLIKHRYSPDYNHVLYLQRQDSIRILSLMDLKTKRAHVLAKGNINYSLANFGGKSDRLVYIQESVNGKDTINSLYVVSTYTGKLLDSVTRATAGIAPGFQLSPMEQLSLSADGGRVYFKAKRVQPIDTATVKKKVQLDIWKWDADAIPPMNKGGKMVESDFYQYTLGSKRAVQLTDSSMPFLQFPEGSFEDVTIGFSDIPYRHLVGITADRQYDSYLVNLKTGERQLILKGKFGTPRVSYDKRFVSWYESTDSSWHAMDTKTLQDINLTKQIPAVFYNDDLDKPMHSTHYTDLGWTDSGHDFLVHSKYDVWQIDPTGKRAPINLTKGLGAQKGIVFRYVKSSKSERYVATGKPMYFTALDEVDKKDGYFVRTQDGQFKELAMSNHVYAGLTLAKEGEHLLWRKGDFINYPELYYSKTDFSEVKKLTVTNPQQSKYIWGTSELVEWESFNKDALQGILCKPENFDPNKKYPMVVYFYETRSDLVNRYNVPAAIKSVVNWSYMVSNGYLVFIPDVKFRVGEPGESSYDAIVSGVHALMMKHDYIDKDRIGLNGHSWGGYQTAYLLTKTNLFKAAVAGAVVSNMTSAYGGIRWESGQSRMSQYEHGQSRIGTDLWSNPALYIDNSPIFGLKNVQTPVLMMHNDQDGAVPWEQGIELFMGMRRLGKPAWMLNYKGEGHLLNKEENKDDFTVKVTDFFDHYLKDKPKPSWM</sequence>
<dbReference type="GO" id="GO:0008239">
    <property type="term" value="F:dipeptidyl-peptidase activity"/>
    <property type="evidence" value="ECO:0007669"/>
    <property type="project" value="TreeGrafter"/>
</dbReference>
<dbReference type="Pfam" id="PF00326">
    <property type="entry name" value="Peptidase_S9"/>
    <property type="match status" value="1"/>
</dbReference>
<keyword evidence="3" id="KW-1185">Reference proteome</keyword>
<comment type="caution">
    <text evidence="2">The sequence shown here is derived from an EMBL/GenBank/DDBJ whole genome shotgun (WGS) entry which is preliminary data.</text>
</comment>
<name>A0A4R6WIQ7_9SPHI</name>
<feature type="domain" description="Peptidase S9 prolyl oligopeptidase catalytic" evidence="1">
    <location>
        <begin position="686"/>
        <end position="866"/>
    </location>
</feature>
<organism evidence="2 3">
    <name type="scientific">Sphingobacterium yanglingense</name>
    <dbReference type="NCBI Taxonomy" id="1437280"/>
    <lineage>
        <taxon>Bacteria</taxon>
        <taxon>Pseudomonadati</taxon>
        <taxon>Bacteroidota</taxon>
        <taxon>Sphingobacteriia</taxon>
        <taxon>Sphingobacteriales</taxon>
        <taxon>Sphingobacteriaceae</taxon>
        <taxon>Sphingobacterium</taxon>
    </lineage>
</organism>
<dbReference type="InterPro" id="IPR050278">
    <property type="entry name" value="Serine_Prot_S9B/DPPIV"/>
</dbReference>
<dbReference type="PANTHER" id="PTHR11731">
    <property type="entry name" value="PROTEASE FAMILY S9B,C DIPEPTIDYL-PEPTIDASE IV-RELATED"/>
    <property type="match status" value="1"/>
</dbReference>
<dbReference type="GO" id="GO:0006508">
    <property type="term" value="P:proteolysis"/>
    <property type="evidence" value="ECO:0007669"/>
    <property type="project" value="InterPro"/>
</dbReference>
<evidence type="ECO:0000259" key="1">
    <source>
        <dbReference type="Pfam" id="PF00326"/>
    </source>
</evidence>
<dbReference type="OrthoDB" id="9812921at2"/>
<dbReference type="SUPFAM" id="SSF53474">
    <property type="entry name" value="alpha/beta-Hydrolases"/>
    <property type="match status" value="1"/>
</dbReference>
<dbReference type="RefSeq" id="WP_133583869.1">
    <property type="nucleotide sequence ID" value="NZ_SNYV01000011.1"/>
</dbReference>
<evidence type="ECO:0000313" key="2">
    <source>
        <dbReference type="EMBL" id="TDQ80123.1"/>
    </source>
</evidence>
<reference evidence="2 3" key="1">
    <citation type="submission" date="2019-03" db="EMBL/GenBank/DDBJ databases">
        <title>Genomic Encyclopedia of Archaeal and Bacterial Type Strains, Phase II (KMG-II): from individual species to whole genera.</title>
        <authorList>
            <person name="Goeker M."/>
        </authorList>
    </citation>
    <scope>NUCLEOTIDE SEQUENCE [LARGE SCALE GENOMIC DNA]</scope>
    <source>
        <strain evidence="2 3">DSM 28353</strain>
    </source>
</reference>
<evidence type="ECO:0000313" key="3">
    <source>
        <dbReference type="Proteomes" id="UP000295292"/>
    </source>
</evidence>
<accession>A0A4R6WIQ7</accession>
<dbReference type="GO" id="GO:0008236">
    <property type="term" value="F:serine-type peptidase activity"/>
    <property type="evidence" value="ECO:0007669"/>
    <property type="project" value="InterPro"/>
</dbReference>
<dbReference type="InterPro" id="IPR001375">
    <property type="entry name" value="Peptidase_S9_cat"/>
</dbReference>
<dbReference type="EMBL" id="SNYV01000011">
    <property type="protein sequence ID" value="TDQ80123.1"/>
    <property type="molecule type" value="Genomic_DNA"/>
</dbReference>
<dbReference type="Proteomes" id="UP000295292">
    <property type="component" value="Unassembled WGS sequence"/>
</dbReference>
<dbReference type="PANTHER" id="PTHR11731:SF193">
    <property type="entry name" value="DIPEPTIDYL PEPTIDASE 9"/>
    <property type="match status" value="1"/>
</dbReference>
<dbReference type="AlphaFoldDB" id="A0A4R6WIQ7"/>
<proteinExistence type="predicted"/>
<dbReference type="SUPFAM" id="SSF82171">
    <property type="entry name" value="DPP6 N-terminal domain-like"/>
    <property type="match status" value="1"/>
</dbReference>